<evidence type="ECO:0000313" key="2">
    <source>
        <dbReference type="Proteomes" id="UP000694941"/>
    </source>
</evidence>
<organism evidence="2 3">
    <name type="scientific">Limulus polyphemus</name>
    <name type="common">Atlantic horseshoe crab</name>
    <dbReference type="NCBI Taxonomy" id="6850"/>
    <lineage>
        <taxon>Eukaryota</taxon>
        <taxon>Metazoa</taxon>
        <taxon>Ecdysozoa</taxon>
        <taxon>Arthropoda</taxon>
        <taxon>Chelicerata</taxon>
        <taxon>Merostomata</taxon>
        <taxon>Xiphosura</taxon>
        <taxon>Limulidae</taxon>
        <taxon>Limulus</taxon>
    </lineage>
</organism>
<dbReference type="Proteomes" id="UP000694941">
    <property type="component" value="Unplaced"/>
</dbReference>
<accession>A0ABM1SKH3</accession>
<name>A0ABM1SKH3_LIMPO</name>
<sequence length="300" mass="34181">MYKEALTVQSDVYIFGCLMLWLMFPTLKFIESPKGVPDLSALNMDLRSFEYSIICSLLLKQTDEEPTVHDLLSSEFFTSVDCEEPMNPKSALTQDFSQHDSCVFLRNSIKNSLYVEEHYEQQLISSELGAMKNSDQFGIEYHDMEPDCDDIAVFNALRESIGGESNSFPCVDQWDPTLGMDFHKELSNGERSHTDIDENPEVEDNERKNQVVDEVRKDENYENISEGKNQIDVDVGGEKSEKHESNSDFTTELSAISVNHSVELYSMNECDVEHVTEIQVTNNTSHLPHVSDEIEKHGNL</sequence>
<keyword evidence="2" id="KW-1185">Reference proteome</keyword>
<gene>
    <name evidence="3" type="primary">LOC111086257</name>
</gene>
<evidence type="ECO:0000256" key="1">
    <source>
        <dbReference type="SAM" id="MobiDB-lite"/>
    </source>
</evidence>
<dbReference type="SUPFAM" id="SSF56112">
    <property type="entry name" value="Protein kinase-like (PK-like)"/>
    <property type="match status" value="1"/>
</dbReference>
<proteinExistence type="predicted"/>
<evidence type="ECO:0000313" key="3">
    <source>
        <dbReference type="RefSeq" id="XP_022244129.1"/>
    </source>
</evidence>
<dbReference type="RefSeq" id="XP_022244129.1">
    <property type="nucleotide sequence ID" value="XM_022388421.1"/>
</dbReference>
<reference evidence="3" key="1">
    <citation type="submission" date="2025-08" db="UniProtKB">
        <authorList>
            <consortium name="RefSeq"/>
        </authorList>
    </citation>
    <scope>IDENTIFICATION</scope>
    <source>
        <tissue evidence="3">Muscle</tissue>
    </source>
</reference>
<feature type="region of interest" description="Disordered" evidence="1">
    <location>
        <begin position="188"/>
        <end position="211"/>
    </location>
</feature>
<protein>
    <submittedName>
        <fullName evidence="3">Uncharacterized protein LOC111086257</fullName>
    </submittedName>
</protein>
<dbReference type="InterPro" id="IPR011009">
    <property type="entry name" value="Kinase-like_dom_sf"/>
</dbReference>
<dbReference type="GeneID" id="111086257"/>